<feature type="compositionally biased region" description="Polar residues" evidence="1">
    <location>
        <begin position="518"/>
        <end position="550"/>
    </location>
</feature>
<feature type="compositionally biased region" description="Low complexity" evidence="1">
    <location>
        <begin position="477"/>
        <end position="517"/>
    </location>
</feature>
<feature type="compositionally biased region" description="Basic and acidic residues" evidence="1">
    <location>
        <begin position="1026"/>
        <end position="1037"/>
    </location>
</feature>
<keyword evidence="3" id="KW-1185">Reference proteome</keyword>
<gene>
    <name evidence="2" type="ORF">PV08_11792</name>
</gene>
<dbReference type="EMBL" id="KN847501">
    <property type="protein sequence ID" value="KIW10016.1"/>
    <property type="molecule type" value="Genomic_DNA"/>
</dbReference>
<feature type="compositionally biased region" description="Polar residues" evidence="1">
    <location>
        <begin position="904"/>
        <end position="922"/>
    </location>
</feature>
<feature type="compositionally biased region" description="Polar residues" evidence="1">
    <location>
        <begin position="628"/>
        <end position="642"/>
    </location>
</feature>
<name>A0A0D1Y538_9EURO</name>
<feature type="compositionally biased region" description="Basic and acidic residues" evidence="1">
    <location>
        <begin position="577"/>
        <end position="589"/>
    </location>
</feature>
<proteinExistence type="predicted"/>
<feature type="compositionally biased region" description="Basic and acidic residues" evidence="1">
    <location>
        <begin position="597"/>
        <end position="607"/>
    </location>
</feature>
<feature type="compositionally biased region" description="Low complexity" evidence="1">
    <location>
        <begin position="867"/>
        <end position="876"/>
    </location>
</feature>
<dbReference type="Proteomes" id="UP000053328">
    <property type="component" value="Unassembled WGS sequence"/>
</dbReference>
<reference evidence="2 3" key="1">
    <citation type="submission" date="2015-01" db="EMBL/GenBank/DDBJ databases">
        <title>The Genome Sequence of Exophiala spinifera CBS89968.</title>
        <authorList>
            <consortium name="The Broad Institute Genomics Platform"/>
            <person name="Cuomo C."/>
            <person name="de Hoog S."/>
            <person name="Gorbushina A."/>
            <person name="Stielow B."/>
            <person name="Teixiera M."/>
            <person name="Abouelleil A."/>
            <person name="Chapman S.B."/>
            <person name="Priest M."/>
            <person name="Young S.K."/>
            <person name="Wortman J."/>
            <person name="Nusbaum C."/>
            <person name="Birren B."/>
        </authorList>
    </citation>
    <scope>NUCLEOTIDE SEQUENCE [LARGE SCALE GENOMIC DNA]</scope>
    <source>
        <strain evidence="2 3">CBS 89968</strain>
    </source>
</reference>
<feature type="region of interest" description="Disordered" evidence="1">
    <location>
        <begin position="1026"/>
        <end position="1056"/>
    </location>
</feature>
<feature type="region of interest" description="Disordered" evidence="1">
    <location>
        <begin position="234"/>
        <end position="309"/>
    </location>
</feature>
<feature type="compositionally biased region" description="Pro residues" evidence="1">
    <location>
        <begin position="262"/>
        <end position="271"/>
    </location>
</feature>
<feature type="compositionally biased region" description="Low complexity" evidence="1">
    <location>
        <begin position="551"/>
        <end position="576"/>
    </location>
</feature>
<feature type="compositionally biased region" description="Basic and acidic residues" evidence="1">
    <location>
        <begin position="615"/>
        <end position="627"/>
    </location>
</feature>
<organism evidence="2 3">
    <name type="scientific">Exophiala spinifera</name>
    <dbReference type="NCBI Taxonomy" id="91928"/>
    <lineage>
        <taxon>Eukaryota</taxon>
        <taxon>Fungi</taxon>
        <taxon>Dikarya</taxon>
        <taxon>Ascomycota</taxon>
        <taxon>Pezizomycotina</taxon>
        <taxon>Eurotiomycetes</taxon>
        <taxon>Chaetothyriomycetidae</taxon>
        <taxon>Chaetothyriales</taxon>
        <taxon>Herpotrichiellaceae</taxon>
        <taxon>Exophiala</taxon>
    </lineage>
</organism>
<feature type="compositionally biased region" description="Basic and acidic residues" evidence="1">
    <location>
        <begin position="240"/>
        <end position="253"/>
    </location>
</feature>
<feature type="region of interest" description="Disordered" evidence="1">
    <location>
        <begin position="820"/>
        <end position="1001"/>
    </location>
</feature>
<dbReference type="AlphaFoldDB" id="A0A0D1Y538"/>
<sequence length="1056" mass="117514">MPALKHLVCNVQWEETGAPFPEYGTQYGDGFVETFIAIPNHPQPFSIRLSSRRFIHEGLAMLVYIDGKYQCNRIRVNLKSPRGALPETRSKIDFVVRQKETRLGDGAYMAREWRFDDYNIVQQLPPGASESHFESLGTIEVFVLRCNSNIPGEFDALSDSSKEDSVIMEHYERQTSGVQSTRTVAEPDFEGFPFAGLFDGPSNLPSSSRFLQVDGPADDHDYWDYRYRYGPAPYPPQERPAYHSHEHEHERVPDGTFYYRRPTPPTSPSPPNRGRDQPDHLPPRRERRVHFDYGTAREGPMYNDRHQSQRTPRYHHDYYPAQHYVGHHPEGDYPSRHLDIPYRNRDDGPRDYRDYPEPPMARGALRVPLASASRIPGLSEHRATLPNHTRMDSAAAAAAAAAPAPMPYTAVPPFAGQHQLPMQPWLGQPHPVFPPSMPGPTPIFPYLLHNNVPWFQAANQSGLQNTHSATNKDAAKQDASSTATSATAKAEPSAPASKDSDNNATNNTSDNSNTQNQGGSDNNTNKPEQNQSNSADKGTSNENYSQEWNEWQNGGSNDNTNNNTSDNNNWENQNTNDESRDQNNIDESWKGNNDTSDDNKSNLDESWKNNNDTADDNKSNKSNRDLSQEQNTSSNAQNVQVSTSNASGKMAWYGPHGLYQVAKFYRDASIPAIAEEEPRYDVPQAVAQAIGVTKQVQPGRGYVYSKKSVHPAEYLDTLQDPYARFIFKYRHREQIKTETGIDISSDPTPDADRNSLESKTKDELIELVLRAKGALGGTIPDPPKPKPVAPVVSAPLEHIPIAAPQHPFPSYYLPTFRRPSGTGSGSGVAQPPANTATTATAAAADDGWGSTNANSSVAEGKQKNNKNKNNNWQQGGEAQGWNDQQAPNTSSWDGQNEEEPLQRDQPNQTQPTETNKPASSGISPLALPGPSYRASIPVESRVWQDQDQDAPPPTTPRTSASSDMVRSVPLTDPFGPSEPPRRLTEEEEFEKGVGEPPPAGFTTWYRYFMHPNSPDIPSEYVREEIVDAPDRPPDPVRARAPSPPRLAPGEPHDFWR</sequence>
<dbReference type="OrthoDB" id="5423516at2759"/>
<dbReference type="RefSeq" id="XP_016230232.1">
    <property type="nucleotide sequence ID" value="XM_016386100.1"/>
</dbReference>
<evidence type="ECO:0000256" key="1">
    <source>
        <dbReference type="SAM" id="MobiDB-lite"/>
    </source>
</evidence>
<feature type="region of interest" description="Disordered" evidence="1">
    <location>
        <begin position="463"/>
        <end position="642"/>
    </location>
</feature>
<feature type="compositionally biased region" description="Basic and acidic residues" evidence="1">
    <location>
        <begin position="273"/>
        <end position="284"/>
    </location>
</feature>
<dbReference type="VEuPathDB" id="FungiDB:PV08_11792"/>
<evidence type="ECO:0000313" key="2">
    <source>
        <dbReference type="EMBL" id="KIW10016.1"/>
    </source>
</evidence>
<dbReference type="GeneID" id="27338875"/>
<dbReference type="STRING" id="91928.A0A0D1Y538"/>
<dbReference type="HOGENOM" id="CLU_006920_0_0_1"/>
<feature type="compositionally biased region" description="Low complexity" evidence="1">
    <location>
        <begin position="833"/>
        <end position="844"/>
    </location>
</feature>
<accession>A0A0D1Y538</accession>
<feature type="compositionally biased region" description="Polar residues" evidence="1">
    <location>
        <begin position="881"/>
        <end position="894"/>
    </location>
</feature>
<evidence type="ECO:0000313" key="3">
    <source>
        <dbReference type="Proteomes" id="UP000053328"/>
    </source>
</evidence>
<protein>
    <submittedName>
        <fullName evidence="2">Uncharacterized protein</fullName>
    </submittedName>
</protein>